<dbReference type="GO" id="GO:0003723">
    <property type="term" value="F:RNA binding"/>
    <property type="evidence" value="ECO:0007669"/>
    <property type="project" value="TreeGrafter"/>
</dbReference>
<dbReference type="Gene3D" id="2.130.10.10">
    <property type="entry name" value="YVTN repeat-like/Quinoprotein amine dehydrogenase"/>
    <property type="match status" value="3"/>
</dbReference>
<dbReference type="InterPro" id="IPR015943">
    <property type="entry name" value="WD40/YVTN_repeat-like_dom_sf"/>
</dbReference>
<dbReference type="eggNOG" id="KOG2048">
    <property type="taxonomic scope" value="Eukaryota"/>
</dbReference>
<dbReference type="GO" id="GO:0032040">
    <property type="term" value="C:small-subunit processome"/>
    <property type="evidence" value="ECO:0007669"/>
    <property type="project" value="TreeGrafter"/>
</dbReference>
<evidence type="ECO:0000313" key="1">
    <source>
        <dbReference type="EnsemblMetazoa" id="Aqu2.1.30320_001"/>
    </source>
</evidence>
<dbReference type="SMART" id="SM00320">
    <property type="entry name" value="WD40"/>
    <property type="match status" value="8"/>
</dbReference>
<dbReference type="GO" id="GO:0030686">
    <property type="term" value="C:90S preribosome"/>
    <property type="evidence" value="ECO:0007669"/>
    <property type="project" value="InterPro"/>
</dbReference>
<reference evidence="1" key="2">
    <citation type="submission" date="2017-05" db="UniProtKB">
        <authorList>
            <consortium name="EnsemblMetazoa"/>
        </authorList>
    </citation>
    <scope>IDENTIFICATION</scope>
</reference>
<dbReference type="InterPro" id="IPR046351">
    <property type="entry name" value="UTP4"/>
</dbReference>
<dbReference type="InterPro" id="IPR036322">
    <property type="entry name" value="WD40_repeat_dom_sf"/>
</dbReference>
<dbReference type="EnsemblMetazoa" id="Aqu2.1.30320_001">
    <property type="protein sequence ID" value="Aqu2.1.30320_001"/>
    <property type="gene ID" value="Aqu2.1.30320"/>
</dbReference>
<dbReference type="InParanoid" id="A0A1X7UQQ1"/>
<accession>A0A1X7UQQ1</accession>
<dbReference type="OrthoDB" id="8883818at2759"/>
<dbReference type="SUPFAM" id="SSF50978">
    <property type="entry name" value="WD40 repeat-like"/>
    <property type="match status" value="2"/>
</dbReference>
<name>A0A1X7UQQ1_AMPQE</name>
<keyword evidence="2" id="KW-1185">Reference proteome</keyword>
<dbReference type="GO" id="GO:0000462">
    <property type="term" value="P:maturation of SSU-rRNA from tricistronic rRNA transcript (SSU-rRNA, 5.8S rRNA, LSU-rRNA)"/>
    <property type="evidence" value="ECO:0007669"/>
    <property type="project" value="InterPro"/>
</dbReference>
<reference evidence="2" key="1">
    <citation type="journal article" date="2010" name="Nature">
        <title>The Amphimedon queenslandica genome and the evolution of animal complexity.</title>
        <authorList>
            <person name="Srivastava M."/>
            <person name="Simakov O."/>
            <person name="Chapman J."/>
            <person name="Fahey B."/>
            <person name="Gauthier M.E."/>
            <person name="Mitros T."/>
            <person name="Richards G.S."/>
            <person name="Conaco C."/>
            <person name="Dacre M."/>
            <person name="Hellsten U."/>
            <person name="Larroux C."/>
            <person name="Putnam N.H."/>
            <person name="Stanke M."/>
            <person name="Adamska M."/>
            <person name="Darling A."/>
            <person name="Degnan S.M."/>
            <person name="Oakley T.H."/>
            <person name="Plachetzki D.C."/>
            <person name="Zhai Y."/>
            <person name="Adamski M."/>
            <person name="Calcino A."/>
            <person name="Cummins S.F."/>
            <person name="Goodstein D.M."/>
            <person name="Harris C."/>
            <person name="Jackson D.J."/>
            <person name="Leys S.P."/>
            <person name="Shu S."/>
            <person name="Woodcroft B.J."/>
            <person name="Vervoort M."/>
            <person name="Kosik K.S."/>
            <person name="Manning G."/>
            <person name="Degnan B.M."/>
            <person name="Rokhsar D.S."/>
        </authorList>
    </citation>
    <scope>NUCLEOTIDE SEQUENCE [LARGE SCALE GENOMIC DNA]</scope>
</reference>
<dbReference type="EnsemblMetazoa" id="XM_003386948.2">
    <property type="protein sequence ID" value="XP_003386996.1"/>
    <property type="gene ID" value="LOC100642060"/>
</dbReference>
<dbReference type="GO" id="GO:0034455">
    <property type="term" value="C:t-UTP complex"/>
    <property type="evidence" value="ECO:0007669"/>
    <property type="project" value="TreeGrafter"/>
</dbReference>
<proteinExistence type="predicted"/>
<gene>
    <name evidence="1" type="primary">100642060</name>
</gene>
<dbReference type="KEGG" id="aqu:100642060"/>
<dbReference type="STRING" id="400682.A0A1X7UQQ1"/>
<dbReference type="PANTHER" id="PTHR44163">
    <property type="entry name" value="U3 SMALL NUCLEOLAR RNA-ASSOCIATED PROTEIN 4 HOMOLOG"/>
    <property type="match status" value="1"/>
</dbReference>
<dbReference type="Pfam" id="PF00400">
    <property type="entry name" value="WD40"/>
    <property type="match status" value="2"/>
</dbReference>
<evidence type="ECO:0000313" key="2">
    <source>
        <dbReference type="Proteomes" id="UP000007879"/>
    </source>
</evidence>
<dbReference type="PANTHER" id="PTHR44163:SF1">
    <property type="entry name" value="U3 SMALL NUCLEOLAR RNA-ASSOCIATED PROTEIN 4 HOMOLOG"/>
    <property type="match status" value="1"/>
</dbReference>
<protein>
    <submittedName>
        <fullName evidence="1">Uncharacterized protein</fullName>
    </submittedName>
</protein>
<sequence length="714" mass="79819">MDVHRLRFIDLKPKAITSLAFDSSLDFPRLAVSRSDASIEIWRYIGTHKDFCYCHTIPGREGISIESLKWSGDRLFSADLSGTINEWRVNSLLPVQSVVSKGSTPIWSMDINSDGSSLVVGCENGEVCLYDLSYDALIYSRTLVKQDGRILSLSWHPTAPRIAMGCADSTLRVLDTETNRSILRITMDKNSNEENTLVWSVKFLSDDTIVSGSSLGSISFWNSKYGTLKQSFSLHNADLLTIAVNSEEDILFAAGVDHKIVRLKRVEKRGKGEAGGYFWVQACDVRPHTHDVRSLAVSRNGVLSSGGVDTVLCFNKVEEFEKEMSLRQSPFASWNERFQLAPRGNILLFCDNRSLKLWKITPQSVSTDHSSSTVCSPDKDALAKSGLITHKEMESDLFKASGLPILLLEIKSPSAQHIVCSGISDDGKLVAFSDPEKIWVYSLEPKVTCISTQFLPSRAVAIFSNNNSINSNTSIAICPSDGGIKIASVPSPVTKDSVIFTDMEIRKKKMSIRSYIKLKYSPDGKYLLAMSEKYRVLIFDTINGTLFATLPRFDNTFPPSLSFTASSESLLIFTSGDREFYKFNLKKSELKGLGRPFLKDIAMRVCSRKGLSMTLGLNTFPTLHGLCMIYDWDRLLFVRYEAKGKHKEDKEEEEVIGKKRSLGMKELSSHCVKDYRDIVYAGVLDCGEMVLVEKPWRDRVTALPPTLKIDKYGQ</sequence>
<organism evidence="1">
    <name type="scientific">Amphimedon queenslandica</name>
    <name type="common">Sponge</name>
    <dbReference type="NCBI Taxonomy" id="400682"/>
    <lineage>
        <taxon>Eukaryota</taxon>
        <taxon>Metazoa</taxon>
        <taxon>Porifera</taxon>
        <taxon>Demospongiae</taxon>
        <taxon>Heteroscleromorpha</taxon>
        <taxon>Haplosclerida</taxon>
        <taxon>Niphatidae</taxon>
        <taxon>Amphimedon</taxon>
    </lineage>
</organism>
<dbReference type="Proteomes" id="UP000007879">
    <property type="component" value="Unassembled WGS sequence"/>
</dbReference>
<dbReference type="AlphaFoldDB" id="A0A1X7UQQ1"/>
<dbReference type="InterPro" id="IPR001680">
    <property type="entry name" value="WD40_rpt"/>
</dbReference>